<protein>
    <recommendedName>
        <fullName evidence="5">Secreted protein</fullName>
    </recommendedName>
</protein>
<gene>
    <name evidence="3" type="ORF">SAMN04487820_110117</name>
</gene>
<evidence type="ECO:0008006" key="5">
    <source>
        <dbReference type="Google" id="ProtNLM"/>
    </source>
</evidence>
<evidence type="ECO:0000313" key="3">
    <source>
        <dbReference type="EMBL" id="SDK63651.1"/>
    </source>
</evidence>
<feature type="compositionally biased region" description="Polar residues" evidence="1">
    <location>
        <begin position="259"/>
        <end position="272"/>
    </location>
</feature>
<proteinExistence type="predicted"/>
<feature type="region of interest" description="Disordered" evidence="1">
    <location>
        <begin position="240"/>
        <end position="272"/>
    </location>
</feature>
<dbReference type="Proteomes" id="UP000199213">
    <property type="component" value="Unassembled WGS sequence"/>
</dbReference>
<dbReference type="EMBL" id="FNFM01000010">
    <property type="protein sequence ID" value="SDK63651.1"/>
    <property type="molecule type" value="Genomic_DNA"/>
</dbReference>
<dbReference type="RefSeq" id="WP_092629944.1">
    <property type="nucleotide sequence ID" value="NZ_FNFM01000010.1"/>
</dbReference>
<keyword evidence="4" id="KW-1185">Reference proteome</keyword>
<sequence>MRPWTTRTLNAVVVAAGFAAAGTGAAAADSPEATTPDLTKPDLSQVPDEIDFTAPVDTCKNPGGVPGREKLPCADTTLRTNTPNLVKEVGTEIARLGHGVADEVRDGEPTLQSGEATRLLGQVATTTARAEQWTKTRPEVGVNVRPDHTGVLRAKNDNAELLDAEVGPRGENHEGVSTLDTAVDATVAQGYDTKPLTNPVGAVGKVAENNPLQTSGDPVELPRVEHVVPATKQVPTVRRLDDNPSGAVRDAATGLVENPSETLSLGKGTSLNEGRTLPVGEVLRNAPLN</sequence>
<reference evidence="4" key="1">
    <citation type="submission" date="2016-10" db="EMBL/GenBank/DDBJ databases">
        <authorList>
            <person name="Varghese N."/>
            <person name="Submissions S."/>
        </authorList>
    </citation>
    <scope>NUCLEOTIDE SEQUENCE [LARGE SCALE GENOMIC DNA]</scope>
    <source>
        <strain evidence="4">DSM 45460</strain>
    </source>
</reference>
<evidence type="ECO:0000256" key="2">
    <source>
        <dbReference type="SAM" id="SignalP"/>
    </source>
</evidence>
<evidence type="ECO:0000313" key="4">
    <source>
        <dbReference type="Proteomes" id="UP000199213"/>
    </source>
</evidence>
<dbReference type="AlphaFoldDB" id="A0A1G9DIF8"/>
<feature type="chain" id="PRO_5011495527" description="Secreted protein" evidence="2">
    <location>
        <begin position="28"/>
        <end position="289"/>
    </location>
</feature>
<dbReference type="OrthoDB" id="3670782at2"/>
<feature type="signal peptide" evidence="2">
    <location>
        <begin position="1"/>
        <end position="27"/>
    </location>
</feature>
<keyword evidence="2" id="KW-0732">Signal</keyword>
<organism evidence="3 4">
    <name type="scientific">Actinopolyspora mzabensis</name>
    <dbReference type="NCBI Taxonomy" id="995066"/>
    <lineage>
        <taxon>Bacteria</taxon>
        <taxon>Bacillati</taxon>
        <taxon>Actinomycetota</taxon>
        <taxon>Actinomycetes</taxon>
        <taxon>Actinopolysporales</taxon>
        <taxon>Actinopolysporaceae</taxon>
        <taxon>Actinopolyspora</taxon>
    </lineage>
</organism>
<evidence type="ECO:0000256" key="1">
    <source>
        <dbReference type="SAM" id="MobiDB-lite"/>
    </source>
</evidence>
<accession>A0A1G9DIF8</accession>
<name>A0A1G9DIF8_ACTMZ</name>